<accession>A0A8J3Z8A7</accession>
<dbReference type="InterPro" id="IPR023458">
    <property type="entry name" value="Met-tRNA_ligase_1"/>
</dbReference>
<comment type="catalytic activity">
    <reaction evidence="6">
        <text>tRNA(Met) + L-methionine + ATP = L-methionyl-tRNA(Met) + AMP + diphosphate</text>
        <dbReference type="Rhea" id="RHEA:13481"/>
        <dbReference type="Rhea" id="RHEA-COMP:9667"/>
        <dbReference type="Rhea" id="RHEA-COMP:9698"/>
        <dbReference type="ChEBI" id="CHEBI:30616"/>
        <dbReference type="ChEBI" id="CHEBI:33019"/>
        <dbReference type="ChEBI" id="CHEBI:57844"/>
        <dbReference type="ChEBI" id="CHEBI:78442"/>
        <dbReference type="ChEBI" id="CHEBI:78530"/>
        <dbReference type="ChEBI" id="CHEBI:456215"/>
        <dbReference type="EC" id="6.1.1.10"/>
    </reaction>
</comment>
<keyword evidence="2 7" id="KW-0547">Nucleotide-binding</keyword>
<evidence type="ECO:0000313" key="9">
    <source>
        <dbReference type="EMBL" id="GIJ57150.1"/>
    </source>
</evidence>
<evidence type="ECO:0000256" key="5">
    <source>
        <dbReference type="ARBA" id="ARBA00023146"/>
    </source>
</evidence>
<dbReference type="Pfam" id="PF09334">
    <property type="entry name" value="tRNA-synt_1g"/>
    <property type="match status" value="1"/>
</dbReference>
<proteinExistence type="inferred from homology"/>
<dbReference type="InterPro" id="IPR001412">
    <property type="entry name" value="aa-tRNA-synth_I_CS"/>
</dbReference>
<evidence type="ECO:0000256" key="4">
    <source>
        <dbReference type="ARBA" id="ARBA00022917"/>
    </source>
</evidence>
<dbReference type="AlphaFoldDB" id="A0A8J3Z8A7"/>
<dbReference type="GO" id="GO:0005829">
    <property type="term" value="C:cytosol"/>
    <property type="evidence" value="ECO:0007669"/>
    <property type="project" value="TreeGrafter"/>
</dbReference>
<evidence type="ECO:0000256" key="2">
    <source>
        <dbReference type="ARBA" id="ARBA00022741"/>
    </source>
</evidence>
<keyword evidence="10" id="KW-1185">Reference proteome</keyword>
<dbReference type="GO" id="GO:0005524">
    <property type="term" value="F:ATP binding"/>
    <property type="evidence" value="ECO:0007669"/>
    <property type="project" value="UniProtKB-KW"/>
</dbReference>
<evidence type="ECO:0000256" key="6">
    <source>
        <dbReference type="ARBA" id="ARBA00047364"/>
    </source>
</evidence>
<keyword evidence="4 7" id="KW-0648">Protein biosynthesis</keyword>
<evidence type="ECO:0000256" key="7">
    <source>
        <dbReference type="RuleBase" id="RU363039"/>
    </source>
</evidence>
<evidence type="ECO:0000259" key="8">
    <source>
        <dbReference type="Pfam" id="PF09334"/>
    </source>
</evidence>
<comment type="similarity">
    <text evidence="7">Belongs to the class-I aminoacyl-tRNA synthetase family.</text>
</comment>
<name>A0A8J3Z8A7_9ACTN</name>
<dbReference type="InterPro" id="IPR014729">
    <property type="entry name" value="Rossmann-like_a/b/a_fold"/>
</dbReference>
<sequence length="481" mass="51803">MTDPHLVVPSNPTPNGDLHLGHIAGPYLGADVLRRAARARGDDAAVLLGTAWQNSHVLQTARRQGREYLDLAAENARRIEESFAAAGIGYDVMLRHGDIPDIERATRTAFARLRATGAVTVRDASAWYCVECDDWRFQGYVEGRCPYCDSGDAYGVDCEGCGQYHDDAELRDARCATCGTAAVLRPLRRAFLDLEPQREWFERYLAEATLGPPVRAFASAALDRPLPSIAVTFVGEVGFPVGDHRLYPAFELAPRYAVMVARWRAGAMPVKATSSMVFGSDNAWERVLLFPAVLRGLRTGADDDPPLPSVLHMSHFYLLDGAKFSTSRGHVVGVRETVAAHGLDTTRLYLAVTRPESAPTNFSRAAVAGSPQARAVSALERWTSVPHAWTSSPPATVGLDHVMAAAADLDRALRPEDLSCVRAADAVVRLAAAAGTTDTTVRTAALHCLVNGAGALIPETAERLRAAFDVPVVAFEGPPDV</sequence>
<organism evidence="9 10">
    <name type="scientific">Virgisporangium aurantiacum</name>
    <dbReference type="NCBI Taxonomy" id="175570"/>
    <lineage>
        <taxon>Bacteria</taxon>
        <taxon>Bacillati</taxon>
        <taxon>Actinomycetota</taxon>
        <taxon>Actinomycetes</taxon>
        <taxon>Micromonosporales</taxon>
        <taxon>Micromonosporaceae</taxon>
        <taxon>Virgisporangium</taxon>
    </lineage>
</organism>
<dbReference type="EMBL" id="BOPG01000029">
    <property type="protein sequence ID" value="GIJ57150.1"/>
    <property type="molecule type" value="Genomic_DNA"/>
</dbReference>
<evidence type="ECO:0000256" key="3">
    <source>
        <dbReference type="ARBA" id="ARBA00022840"/>
    </source>
</evidence>
<reference evidence="9" key="1">
    <citation type="submission" date="2021-01" db="EMBL/GenBank/DDBJ databases">
        <title>Whole genome shotgun sequence of Virgisporangium aurantiacum NBRC 16421.</title>
        <authorList>
            <person name="Komaki H."/>
            <person name="Tamura T."/>
        </authorList>
    </citation>
    <scope>NUCLEOTIDE SEQUENCE</scope>
    <source>
        <strain evidence="9">NBRC 16421</strain>
    </source>
</reference>
<evidence type="ECO:0000256" key="1">
    <source>
        <dbReference type="ARBA" id="ARBA00022598"/>
    </source>
</evidence>
<keyword evidence="5 7" id="KW-0030">Aminoacyl-tRNA synthetase</keyword>
<dbReference type="InterPro" id="IPR029038">
    <property type="entry name" value="MetRS_Zn"/>
</dbReference>
<dbReference type="SUPFAM" id="SSF57770">
    <property type="entry name" value="Methionyl-tRNA synthetase (MetRS), Zn-domain"/>
    <property type="match status" value="1"/>
</dbReference>
<gene>
    <name evidence="9" type="ORF">Vau01_046660</name>
</gene>
<dbReference type="PANTHER" id="PTHR45765:SF1">
    <property type="entry name" value="METHIONINE--TRNA LIGASE, CYTOPLASMIC"/>
    <property type="match status" value="1"/>
</dbReference>
<dbReference type="PROSITE" id="PS00178">
    <property type="entry name" value="AA_TRNA_LIGASE_I"/>
    <property type="match status" value="1"/>
</dbReference>
<evidence type="ECO:0000313" key="10">
    <source>
        <dbReference type="Proteomes" id="UP000612585"/>
    </source>
</evidence>
<keyword evidence="1 7" id="KW-0436">Ligase</keyword>
<dbReference type="SUPFAM" id="SSF52374">
    <property type="entry name" value="Nucleotidylyl transferase"/>
    <property type="match status" value="1"/>
</dbReference>
<dbReference type="Gene3D" id="3.40.50.620">
    <property type="entry name" value="HUPs"/>
    <property type="match status" value="1"/>
</dbReference>
<dbReference type="Gene3D" id="2.20.28.20">
    <property type="entry name" value="Methionyl-tRNA synthetase, Zn-domain"/>
    <property type="match status" value="1"/>
</dbReference>
<feature type="domain" description="Methionyl/Leucyl tRNA synthetase" evidence="8">
    <location>
        <begin position="12"/>
        <end position="367"/>
    </location>
</feature>
<dbReference type="GO" id="GO:0006431">
    <property type="term" value="P:methionyl-tRNA aminoacylation"/>
    <property type="evidence" value="ECO:0007669"/>
    <property type="project" value="TreeGrafter"/>
</dbReference>
<protein>
    <recommendedName>
        <fullName evidence="8">Methionyl/Leucyl tRNA synthetase domain-containing protein</fullName>
    </recommendedName>
</protein>
<dbReference type="InterPro" id="IPR015413">
    <property type="entry name" value="Methionyl/Leucyl_tRNA_Synth"/>
</dbReference>
<dbReference type="GO" id="GO:0004825">
    <property type="term" value="F:methionine-tRNA ligase activity"/>
    <property type="evidence" value="ECO:0007669"/>
    <property type="project" value="UniProtKB-EC"/>
</dbReference>
<keyword evidence="3 7" id="KW-0067">ATP-binding</keyword>
<comment type="caution">
    <text evidence="9">The sequence shown here is derived from an EMBL/GenBank/DDBJ whole genome shotgun (WGS) entry which is preliminary data.</text>
</comment>
<dbReference type="Proteomes" id="UP000612585">
    <property type="component" value="Unassembled WGS sequence"/>
</dbReference>
<dbReference type="PANTHER" id="PTHR45765">
    <property type="entry name" value="METHIONINE--TRNA LIGASE"/>
    <property type="match status" value="1"/>
</dbReference>
<dbReference type="RefSeq" id="WP_203996269.1">
    <property type="nucleotide sequence ID" value="NZ_BOPG01000029.1"/>
</dbReference>